<dbReference type="EMBL" id="JAJFAZ020000003">
    <property type="protein sequence ID" value="KAI5338120.1"/>
    <property type="molecule type" value="Genomic_DNA"/>
</dbReference>
<proteinExistence type="predicted"/>
<gene>
    <name evidence="2" type="ORF">L3X38_017391</name>
</gene>
<dbReference type="PANTHER" id="PTHR47864">
    <property type="entry name" value="TRANSMEMBRANE PROTEIN"/>
    <property type="match status" value="1"/>
</dbReference>
<dbReference type="Proteomes" id="UP001054821">
    <property type="component" value="Chromosome 3"/>
</dbReference>
<organism evidence="2 3">
    <name type="scientific">Prunus dulcis</name>
    <name type="common">Almond</name>
    <name type="synonym">Amygdalus dulcis</name>
    <dbReference type="NCBI Taxonomy" id="3755"/>
    <lineage>
        <taxon>Eukaryota</taxon>
        <taxon>Viridiplantae</taxon>
        <taxon>Streptophyta</taxon>
        <taxon>Embryophyta</taxon>
        <taxon>Tracheophyta</taxon>
        <taxon>Spermatophyta</taxon>
        <taxon>Magnoliopsida</taxon>
        <taxon>eudicotyledons</taxon>
        <taxon>Gunneridae</taxon>
        <taxon>Pentapetalae</taxon>
        <taxon>rosids</taxon>
        <taxon>fabids</taxon>
        <taxon>Rosales</taxon>
        <taxon>Rosaceae</taxon>
        <taxon>Amygdaloideae</taxon>
        <taxon>Amygdaleae</taxon>
        <taxon>Prunus</taxon>
    </lineage>
</organism>
<dbReference type="AlphaFoldDB" id="A0AAD4W720"/>
<protein>
    <recommendedName>
        <fullName evidence="1">At2g29880-like C-terminal domain-containing protein</fullName>
    </recommendedName>
</protein>
<evidence type="ECO:0000313" key="2">
    <source>
        <dbReference type="EMBL" id="KAI5338120.1"/>
    </source>
</evidence>
<feature type="domain" description="At2g29880-like C-terminal" evidence="1">
    <location>
        <begin position="128"/>
        <end position="172"/>
    </location>
</feature>
<comment type="caution">
    <text evidence="2">The sequence shown here is derived from an EMBL/GenBank/DDBJ whole genome shotgun (WGS) entry which is preliminary data.</text>
</comment>
<dbReference type="InterPro" id="IPR055314">
    <property type="entry name" value="At2g29880-like"/>
</dbReference>
<dbReference type="PANTHER" id="PTHR47864:SF2">
    <property type="entry name" value="MYB_SANT-LIKE DNA-BINDING DOMAIN PROTEIN"/>
    <property type="match status" value="1"/>
</dbReference>
<accession>A0AAD4W720</accession>
<evidence type="ECO:0000259" key="1">
    <source>
        <dbReference type="Pfam" id="PF24769"/>
    </source>
</evidence>
<keyword evidence="3" id="KW-1185">Reference proteome</keyword>
<dbReference type="Pfam" id="PF24769">
    <property type="entry name" value="At2g29880_C"/>
    <property type="match status" value="1"/>
</dbReference>
<dbReference type="InterPro" id="IPR056253">
    <property type="entry name" value="At2g29880-like_C"/>
</dbReference>
<reference evidence="2 3" key="1">
    <citation type="journal article" date="2022" name="G3 (Bethesda)">
        <title>Whole-genome sequence and methylome profiling of the almond [Prunus dulcis (Mill.) D.A. Webb] cultivar 'Nonpareil'.</title>
        <authorList>
            <person name="D'Amico-Willman K.M."/>
            <person name="Ouma W.Z."/>
            <person name="Meulia T."/>
            <person name="Sideli G.M."/>
            <person name="Gradziel T.M."/>
            <person name="Fresnedo-Ramirez J."/>
        </authorList>
    </citation>
    <scope>NUCLEOTIDE SEQUENCE [LARGE SCALE GENOMIC DNA]</scope>
    <source>
        <strain evidence="2">Clone GOH B32 T37-40</strain>
    </source>
</reference>
<sequence>MVDAANYGWHDSNDLPSKQIVESKILHWDSISKKFTATEEVWQDYFKSHPSQVHLQRKTFADYEDLVIAIGNGTATGKNSIGLGDDTDARTYQVGESRPTRLQDTNEAFVPSQNETPYQTLSSGPSLDAIKETPNLDNRARYKALGLVHKLGIKNVFLRMLLEEHLEWILYNME</sequence>
<name>A0AAD4W720_PRUDU</name>
<evidence type="ECO:0000313" key="3">
    <source>
        <dbReference type="Proteomes" id="UP001054821"/>
    </source>
</evidence>